<dbReference type="InterPro" id="IPR045026">
    <property type="entry name" value="LIMYB"/>
</dbReference>
<dbReference type="Proteomes" id="UP001054252">
    <property type="component" value="Unassembled WGS sequence"/>
</dbReference>
<feature type="coiled-coil region" evidence="1">
    <location>
        <begin position="118"/>
        <end position="173"/>
    </location>
</feature>
<proteinExistence type="predicted"/>
<feature type="region of interest" description="Disordered" evidence="2">
    <location>
        <begin position="217"/>
        <end position="250"/>
    </location>
</feature>
<comment type="caution">
    <text evidence="3">The sequence shown here is derived from an EMBL/GenBank/DDBJ whole genome shotgun (WGS) entry which is preliminary data.</text>
</comment>
<accession>A0AAV5KIU9</accession>
<dbReference type="EMBL" id="BPVZ01000066">
    <property type="protein sequence ID" value="GKV24543.1"/>
    <property type="molecule type" value="Genomic_DNA"/>
</dbReference>
<reference evidence="3 4" key="1">
    <citation type="journal article" date="2021" name="Commun. Biol.">
        <title>The genome of Shorea leprosula (Dipterocarpaceae) highlights the ecological relevance of drought in aseasonal tropical rainforests.</title>
        <authorList>
            <person name="Ng K.K.S."/>
            <person name="Kobayashi M.J."/>
            <person name="Fawcett J.A."/>
            <person name="Hatakeyama M."/>
            <person name="Paape T."/>
            <person name="Ng C.H."/>
            <person name="Ang C.C."/>
            <person name="Tnah L.H."/>
            <person name="Lee C.T."/>
            <person name="Nishiyama T."/>
            <person name="Sese J."/>
            <person name="O'Brien M.J."/>
            <person name="Copetti D."/>
            <person name="Mohd Noor M.I."/>
            <person name="Ong R.C."/>
            <person name="Putra M."/>
            <person name="Sireger I.Z."/>
            <person name="Indrioko S."/>
            <person name="Kosugi Y."/>
            <person name="Izuno A."/>
            <person name="Isagi Y."/>
            <person name="Lee S.L."/>
            <person name="Shimizu K.K."/>
        </authorList>
    </citation>
    <scope>NUCLEOTIDE SEQUENCE [LARGE SCALE GENOMIC DNA]</scope>
    <source>
        <strain evidence="3">214</strain>
    </source>
</reference>
<dbReference type="PANTHER" id="PTHR47584">
    <property type="match status" value="1"/>
</dbReference>
<dbReference type="AlphaFoldDB" id="A0AAV5KIU9"/>
<name>A0AAV5KIU9_9ROSI</name>
<gene>
    <name evidence="3" type="ORF">SLEP1_g34143</name>
</gene>
<evidence type="ECO:0000313" key="3">
    <source>
        <dbReference type="EMBL" id="GKV24543.1"/>
    </source>
</evidence>
<evidence type="ECO:0000256" key="2">
    <source>
        <dbReference type="SAM" id="MobiDB-lite"/>
    </source>
</evidence>
<dbReference type="PANTHER" id="PTHR47584:SF19">
    <property type="entry name" value="L10-INTERACTING MYB DOMAIN-CONTAINING PROTEIN-LIKE"/>
    <property type="match status" value="1"/>
</dbReference>
<sequence>MAKSAQLDFFAGSEEGMNSPPDLNSPFPLTSSDLLSDLEMLLPIQTMMETQFNNQQYGQPIGTSSGVLRDQHLNNFNVSRTGTPEMTPEKTVNLKKREADRAYRERQRLGKIQMQNNLGRLYVENENLSKENESLKLEDASMEKIVQFQAEIIDQLKRDYAKLKSNNEMQSAARQHLGELLQLQDSTKFIKEGDEHHVKPTQDPTPSDEGRHLENEISAGKLDGCDSEDENDSSKKKKRAAHSAPSERCSGKVPKFACYDVRADQVIDPYSITECLRILKTMGDIPYPIVMKATAKFKSPDEREIFVGLTVDWRKEWVKHLE</sequence>
<keyword evidence="1" id="KW-0175">Coiled coil</keyword>
<keyword evidence="4" id="KW-1185">Reference proteome</keyword>
<evidence type="ECO:0000313" key="4">
    <source>
        <dbReference type="Proteomes" id="UP001054252"/>
    </source>
</evidence>
<organism evidence="3 4">
    <name type="scientific">Rubroshorea leprosula</name>
    <dbReference type="NCBI Taxonomy" id="152421"/>
    <lineage>
        <taxon>Eukaryota</taxon>
        <taxon>Viridiplantae</taxon>
        <taxon>Streptophyta</taxon>
        <taxon>Embryophyta</taxon>
        <taxon>Tracheophyta</taxon>
        <taxon>Spermatophyta</taxon>
        <taxon>Magnoliopsida</taxon>
        <taxon>eudicotyledons</taxon>
        <taxon>Gunneridae</taxon>
        <taxon>Pentapetalae</taxon>
        <taxon>rosids</taxon>
        <taxon>malvids</taxon>
        <taxon>Malvales</taxon>
        <taxon>Dipterocarpaceae</taxon>
        <taxon>Rubroshorea</taxon>
    </lineage>
</organism>
<evidence type="ECO:0000256" key="1">
    <source>
        <dbReference type="SAM" id="Coils"/>
    </source>
</evidence>
<feature type="region of interest" description="Disordered" evidence="2">
    <location>
        <begin position="193"/>
        <end position="212"/>
    </location>
</feature>
<protein>
    <submittedName>
        <fullName evidence="3">Uncharacterized protein</fullName>
    </submittedName>
</protein>